<evidence type="ECO:0000313" key="2">
    <source>
        <dbReference type="EMBL" id="KAK8755062.1"/>
    </source>
</evidence>
<protein>
    <submittedName>
        <fullName evidence="2">Uncharacterized protein</fullName>
    </submittedName>
</protein>
<evidence type="ECO:0000313" key="3">
    <source>
        <dbReference type="Proteomes" id="UP001321473"/>
    </source>
</evidence>
<sequence length="4641" mass="491659">MAVTDASKNVPEFPDVASSSQALGHKSQQCHYAEFTSNNSALVGAQGSLPSDFFITSQEDIEPWTSNLTPYDDQTIPSVVADFPAAALSGDGTCIAMAVTDSSKNVPEFPDIALSSQALGCESQQSHYTGLTSYNSALVPAQGSLPSDFFITSQEDIEPSTNNLTPYDDQTIPPVVAAFPAAALTWDGASIAKAVTDASMNVPEFPDVASSSQALGYESQQCHYTGFTSNNSALVPAQGSLPSDFFITSQDIEPSTNNLTPYDDQMIPPVVAAFPAAALTWDGASIAKAVTDATKNVPEFPDIASSSQALGYESQRSHYTWFTSNNSALVPVQGSLPSDFFITSQEDIEPWTNNLTPYDDQTIPPVVAAFPAAALTWDGASIAMAVTDASKNVPEFPDVASSSQALGCESQRSHYLGFTSNNSALVPAQGSLPSDFFITSQEDIEPWTNNLTPYDDQTILPVVAAFPAAALTWDGASIAMAVTDASKNVPEFPDVASSSQALGCESQRSHYLGLTSNNSALVPAQGSLPSDFFITSQDDTTCGRRLSCRRVNLGWRVHRQGGHGRVYERSRVPGRRLIITSTRVPEFPDVASSSQALGCESQRSHYLGFTSNNSALVPAQGSLPSDFFITSQEDIEPWTNNLTPYDDQTILPVVAAFPAAALTWDGASIAMPVTEASKNVPEFPDIASSSQALGYESQRSHYTGLTSNNSALVPVQGSLPSDFFITSQGSRVPGRRLIITSTRVRVTAVSLQSSHPTTLHLFLLKIHCLQTSLSRVKVPKFPNVATSSQALGYKSQQCHYTRFTSYNSALVPAQGSLSSDFITSQEDIEPSTNYLTPYDDQTIPSVVAAFPAAALSGDGTSIAMAVTDSSKNDPEFPDVASSSQALGYESQRSHYVGFTSNNSALVPAHDSLPSDFFITSQGSRVPGRRLIITSTRVPVTAVSLQSSHPTTLHLFLLKIHCLQTSLSRFKVPEFPDVASSSQALGYESQRSQYTGFTTNNSALVPAQGSLPSDFFITSQEDIEPSTNYLTPHDDQTIPSVVAAFPAAALSGDGTSIAMAVTDSSKNVPEIPDIASSSQALGCESQRSHYLGFTSNNSALVPAQGSLPSDFFIMSQEDIQPSTNNVTPYDGQTIPPVVAAFPAAALTWDGASIAEAVTDASMNVPEFPHVASSSQALGYESQRSHYTWFTSNNSALVPVQGSLPSDFFITSQEDIEPWTNNLTPYDDQTILPVVAAFPAAALTWDGASIAMPVTEASKNVPEFPDIASSSQALGYESQRSHYTGLTSNNSTLVPVQGSLPSDFFITSQGSRVPGRRLIITSTRVRVTAVSLQSSHPTTLHLFLLKIHCLQTSLSRVKVPKFPKVATSSQALGYKSQQCHYTGFTSYNSALVPAQGSLSSDFIMSQEDIEPSTNNLTPYDDQTIPPVVAAFPAAALTWDGASIAMAVTDASENVPEFPDVASSSQALGYESQRSQYTGFTSTNSALVPAQGSLSSDFITSQEDIEPSTNNLTPYDGQTIPPVVAAFPAAALSGNGTSIAMAVTDASKNVPKFPNVATSSQALGYKSQQCHYTGFTSYNSALVPAQGSLSSDFITSQGSRVPGRRLIITSTRDPEFPDVASSSQALGYESQRSHYLWFTSNNSALVPAHDSLPSDFFITSQGSRVPGRRLIITSTRVRVTAVSLQSSHPTTLHLFLLKIHCLQTSLSRVKVPEFPDVASSSQALGCESQQCHYTGFTSYNSALVPAQGSLPSDFFITSQEDIEPSTNNLTPYDDQTIPPVVAAFPAAALTWDGASIAEAVTDASMNVPEFPHVASSSQALGYESQRSHYTWFTSNNSALVPVQGSLPSDFFITSQEDIEPSTNNLTPYDDQTIPPVVAAFPAAALTWDGASIAMAVTDASENVPEFPDVASSSQALGYESQRSQYTGFTSNNSALVPAQGSLPSDFFITSQEDIEPSTNNLTPYDGQTIPPVVAAFPAAALSGNGTSIAMAVTDASKNVPKFPNVATSSQALGYKSQQCHYTGFTSYNSALVPAQGSLSSDFITSQEDIEPSTSNLTPYDGQTIPPVFTAFPAAALSGDGASIAMAVTDASENVPEFPDVASSSQALGYESQQSQYTGFTTNNSALVPAQGSLPSDFFITSQEDIEPSTNYLTPHDDQTIPSVVAAFPAAALSGDGTSIAMAVTDSSKNVPEIPDIASSSQALGCESQRSHYLGFTSNNSALVPAQGSLPSDFFIMSQEDIQPSTNNVTPYDGQTIPPVVAAFPAAALSGDGTSIAKAVTDASKNVPEFPDVATSSQALGHKSQQCHYTGFTSNNSALVGAQGSLPSDFFITSQEDIEPSTSNLTPYDDQTIPSVVADFPAAALSGDGTCIAMAVTDSSKNVPEFPDVASSSQALGYESQRSQYTGFTSNNSALVPAQGSLSSDFITSQEDIEPSTNNLTPYDGQTIPPVVAAFPAAALSGNGTSIAMAVTDASKNVPEFPDVASSSQALGYESQRSQYTGFTTNNSALVPAQGSLPSDFFITSQEDIEPSTNYLTPYDDQTIPSVVAAFPAAALSGDGTSIAMAVTDSSKNDPEFPDVASSSQALGYESQRSHYLGFTSNNSALVPAHDSLPSDFFITSQGSRVPGRRLIITSTRVPVTAVSLQSSHPTTLHLFLLKIHCLQTSLSRFKVPEFPDVASSSQALGYESQQSQYTGFTTNNSALVPAQGSLPSDFFITSQEDIEPSTNYLTPHDDQTIPSVVAAFPAAALSGDGTSIAMAVTDSSKNVPEIPDIASSSQALGCESQRSHYLGFTSNNSALVPAQGSLPSDFFIMSQEDIQPSTNNVTPYDGQTIPPVVAAFPAAALSGDGTSIAKAVTDASKNVPEFPDVATSSQALGHKSQQCHYTGFTSNNSALVGAQGSLPSDFFITSQEDIEPSTSNLTPYDDQTIPSVVADFPAAALSGDGTCIAMAVTDSSKNVPEIPDIASSSQALGCESQQSHYTGLTSYNSALVPAQGSLPSDFFITSQDDTTCGRRLSCRRVNLGWRVHRRGGHGRVYERSRVPGRRLIITSTRVHCLQTSLSRVKVKELLLKFLGNLTPYDDQTILPVVAAFPAAALTWDGASIAMAVTDASKNVPEFPDIASSSQALGYESQWSHYTGLTSNNSALVPVQGSLPSDFFITSQGSRVPGRRLIITSTRVRVTAVSLQSSHPTTLHLFLLKIHCLQTSLSRVKVPEFPDVASSSQALGYESQPSQYTGFTTNNSALVPAQGSLPSDFFITSQEDIEPSTSNLTPYDDQTIPPVVAAFPAAALTRDGASIAMAVTDASKNDPEFPDVASSSQALGYESQRSHYLWFTSNNSALVPAHDSLPSDFLITSQGSRGPGRRLIITSTRVRVTAVSLQSSHPTTLHLFLLKIHCLQISLSRVKVPEFPDVASSSQALGYESQRSQYTGFTSNNSALVPAQGSLPSDFFITSQEDIEPSASNLTPYDDQTIPPVVAAFPAAALTRDGASFAMAVTDASKNVPEFPDVASSSQALGYESPRSHYIGFTSNNSALVPAQDSLPSDFFITSQEDIEPSTNNLTPYDGQTIPPVDAAFPAAALYGNGTSIAMAVTDASKNVPEFPDVATSSQALGHKSQQCHYAGFTSNNSALVGAQGSLPSDFFITSQEDIEPWTSNLTPYDDQTIPSVVADFPAAALSAMAVTDSSKNVPEFPDIALSSQALGCESQQSHYTGLTSYNSALVPAQGSLPSDFFITSQEDIEPSTNNLTPYDDQTIPPVVAAFPAAALTWDGASIAKAVTDASMNVPEFPDVASSSQALGYESERSHYTWFTSNNSALVPVQGSLPSDFFITSQEDIEPWTNNLTPYDDQTIPPVVAAFPAAALTLDGASIAMAVTDASKNVPEFPDVASSSQALGCESQRSHYLGFTSNNSALVPAQGSLPSDFFITSQEDIEPWTNNLTPYDDQTILPVVAAFPAAALTWDGASIAMAVTDASKNVPEFPDIASSSQALGYESKRSHYTGLTSNNSALVPVQGSLPSDFFITSQGSRVPGRRLIITSTRVRVTAVSLQSSHPTTLHLFLLKIHCLQTSLSRVKVPKFPNVATSSQALGYKSQQCHYTGFTSYNSALVPAQGSLSSDFITSQEDIEPSTNNLTPYDDQTIPPVVAAFPAAALTWDGASIAMAVTDASENVPEFPDVASSSQALGYESQRSQYTGFTSNNSALVPAQGSLSSDFITSQEDIEPSTNNLTPYDGQTIPPVVAAFPAAALSGNGTSIAMAVTDASKNVPEFPDVASSSQALGYESQRSQYTGFTTNNSALVPAQGSLPSDFFITSQGSRVPGRRLIITSTRVPVTAVSLQSSHPTTLHLFLLKIHCLQTSLSRFKVPEIPDIASSSQALGCESQRSHYLGFTSNNSALVPAQGSLPSDFFIMSQEDIQPSTNNVTPYDGQTIPPVVAAFPAAALTWDGASIAEAVTDASMNVPEFPHVASSSQALGYESQRSHYTWFTSNNSALVPVQGSLPSDFFITSQEDIEPWTNNLTPYDGQTILPVVAAFPAAALTWDGASIAMPVTEASKNVPEFPDIASSSQALGYESQRSHYTGLTSNNSALVPVQGSLPSDFFITSQEDIEPSTNNLTPDDTTCGRRLSCRRVNLGQHVHRHGGHGRV</sequence>
<feature type="region of interest" description="Disordered" evidence="1">
    <location>
        <begin position="1"/>
        <end position="21"/>
    </location>
</feature>
<keyword evidence="3" id="KW-1185">Reference proteome</keyword>
<comment type="caution">
    <text evidence="2">The sequence shown here is derived from an EMBL/GenBank/DDBJ whole genome shotgun (WGS) entry which is preliminary data.</text>
</comment>
<name>A0AAQ4CXX2_AMBAM</name>
<dbReference type="EMBL" id="JARKHS020036761">
    <property type="protein sequence ID" value="KAK8755062.1"/>
    <property type="molecule type" value="Genomic_DNA"/>
</dbReference>
<organism evidence="2 3">
    <name type="scientific">Amblyomma americanum</name>
    <name type="common">Lone star tick</name>
    <dbReference type="NCBI Taxonomy" id="6943"/>
    <lineage>
        <taxon>Eukaryota</taxon>
        <taxon>Metazoa</taxon>
        <taxon>Ecdysozoa</taxon>
        <taxon>Arthropoda</taxon>
        <taxon>Chelicerata</taxon>
        <taxon>Arachnida</taxon>
        <taxon>Acari</taxon>
        <taxon>Parasitiformes</taxon>
        <taxon>Ixodida</taxon>
        <taxon>Ixodoidea</taxon>
        <taxon>Ixodidae</taxon>
        <taxon>Amblyomminae</taxon>
        <taxon>Amblyomma</taxon>
    </lineage>
</organism>
<evidence type="ECO:0000256" key="1">
    <source>
        <dbReference type="SAM" id="MobiDB-lite"/>
    </source>
</evidence>
<gene>
    <name evidence="2" type="ORF">V5799_002236</name>
</gene>
<accession>A0AAQ4CXX2</accession>
<dbReference type="Proteomes" id="UP001321473">
    <property type="component" value="Unassembled WGS sequence"/>
</dbReference>
<proteinExistence type="predicted"/>
<reference evidence="2 3" key="1">
    <citation type="journal article" date="2023" name="Arcadia Sci">
        <title>De novo assembly of a long-read Amblyomma americanum tick genome.</title>
        <authorList>
            <person name="Chou S."/>
            <person name="Poskanzer K.E."/>
            <person name="Rollins M."/>
            <person name="Thuy-Boun P.S."/>
        </authorList>
    </citation>
    <scope>NUCLEOTIDE SEQUENCE [LARGE SCALE GENOMIC DNA]</scope>
    <source>
        <strain evidence="2">F_SG_1</strain>
        <tissue evidence="2">Salivary glands</tissue>
    </source>
</reference>